<dbReference type="Gene3D" id="3.60.110.10">
    <property type="entry name" value="Carbon-nitrogen hydrolase"/>
    <property type="match status" value="1"/>
</dbReference>
<dbReference type="PANTHER" id="PTHR46044:SF14">
    <property type="entry name" value="ARYLACETONITRILASE"/>
    <property type="match status" value="1"/>
</dbReference>
<evidence type="ECO:0000256" key="2">
    <source>
        <dbReference type="ARBA" id="ARBA00022801"/>
    </source>
</evidence>
<accession>A0ABV8LAS6</accession>
<gene>
    <name evidence="4" type="ORF">ACFOW8_22750</name>
</gene>
<comment type="caution">
    <text evidence="4">The sequence shown here is derived from an EMBL/GenBank/DDBJ whole genome shotgun (WGS) entry which is preliminary data.</text>
</comment>
<evidence type="ECO:0000259" key="3">
    <source>
        <dbReference type="PROSITE" id="PS50263"/>
    </source>
</evidence>
<dbReference type="Proteomes" id="UP001595767">
    <property type="component" value="Unassembled WGS sequence"/>
</dbReference>
<protein>
    <submittedName>
        <fullName evidence="4">Nitrilase-related carbon-nitrogen hydrolase</fullName>
    </submittedName>
</protein>
<dbReference type="GO" id="GO:0016787">
    <property type="term" value="F:hydrolase activity"/>
    <property type="evidence" value="ECO:0007669"/>
    <property type="project" value="UniProtKB-KW"/>
</dbReference>
<name>A0ABV8LAS6_9NOCA</name>
<dbReference type="SUPFAM" id="SSF56317">
    <property type="entry name" value="Carbon-nitrogen hydrolase"/>
    <property type="match status" value="1"/>
</dbReference>
<keyword evidence="2 4" id="KW-0378">Hydrolase</keyword>
<dbReference type="EMBL" id="JBHSBA010000015">
    <property type="protein sequence ID" value="MFC4127750.1"/>
    <property type="molecule type" value="Genomic_DNA"/>
</dbReference>
<dbReference type="PROSITE" id="PS50263">
    <property type="entry name" value="CN_HYDROLASE"/>
    <property type="match status" value="1"/>
</dbReference>
<comment type="similarity">
    <text evidence="1">Belongs to the carbon-nitrogen hydrolase superfamily. Nitrilase family.</text>
</comment>
<dbReference type="RefSeq" id="WP_378553421.1">
    <property type="nucleotide sequence ID" value="NZ_JBHSBA010000015.1"/>
</dbReference>
<evidence type="ECO:0000313" key="4">
    <source>
        <dbReference type="EMBL" id="MFC4127750.1"/>
    </source>
</evidence>
<dbReference type="PANTHER" id="PTHR46044">
    <property type="entry name" value="NITRILASE"/>
    <property type="match status" value="1"/>
</dbReference>
<evidence type="ECO:0000256" key="1">
    <source>
        <dbReference type="ARBA" id="ARBA00008129"/>
    </source>
</evidence>
<reference evidence="5" key="1">
    <citation type="journal article" date="2019" name="Int. J. Syst. Evol. Microbiol.">
        <title>The Global Catalogue of Microorganisms (GCM) 10K type strain sequencing project: providing services to taxonomists for standard genome sequencing and annotation.</title>
        <authorList>
            <consortium name="The Broad Institute Genomics Platform"/>
            <consortium name="The Broad Institute Genome Sequencing Center for Infectious Disease"/>
            <person name="Wu L."/>
            <person name="Ma J."/>
        </authorList>
    </citation>
    <scope>NUCLEOTIDE SEQUENCE [LARGE SCALE GENOMIC DNA]</scope>
    <source>
        <strain evidence="5">CGMCC 4.7204</strain>
    </source>
</reference>
<organism evidence="4 5">
    <name type="scientific">Nocardia rhizosphaerae</name>
    <dbReference type="NCBI Taxonomy" id="1691571"/>
    <lineage>
        <taxon>Bacteria</taxon>
        <taxon>Bacillati</taxon>
        <taxon>Actinomycetota</taxon>
        <taxon>Actinomycetes</taxon>
        <taxon>Mycobacteriales</taxon>
        <taxon>Nocardiaceae</taxon>
        <taxon>Nocardia</taxon>
    </lineage>
</organism>
<dbReference type="InterPro" id="IPR003010">
    <property type="entry name" value="C-N_Hydrolase"/>
</dbReference>
<dbReference type="InterPro" id="IPR036526">
    <property type="entry name" value="C-N_Hydrolase_sf"/>
</dbReference>
<feature type="domain" description="CN hydrolase" evidence="3">
    <location>
        <begin position="5"/>
        <end position="275"/>
    </location>
</feature>
<proteinExistence type="inferred from homology"/>
<evidence type="ECO:0000313" key="5">
    <source>
        <dbReference type="Proteomes" id="UP001595767"/>
    </source>
</evidence>
<dbReference type="Pfam" id="PF00795">
    <property type="entry name" value="CN_hydrolase"/>
    <property type="match status" value="1"/>
</dbReference>
<dbReference type="InterPro" id="IPR044149">
    <property type="entry name" value="Nitrilases_CHs"/>
</dbReference>
<sequence>MSSRVRVAAVQAEPKWLDLSAGVDQVIAWIEAAADQNARLVAFPETFVPGFPWWMWLSSVAWDDDILARYRANAMTVDGPELRAVGYAARRRGVYVCLGFAERAGNQVFMSQAMIDDQGGFVVSRKSAPTSVERTVFGTAPGRDPLIRDTALGRIGVLGGTDHLRTAVRENMRRAGAGIHIASWPGFTIYAGTPRMPGPDVSTSITRGYARASGGYVISPTAVVPVTGWEVVDADRRRLLRGGSGVARILGPDGHDLAVPLDDRTDGLLVADLIVADAGGRRAAGEEMARALV</sequence>
<keyword evidence="5" id="KW-1185">Reference proteome</keyword>